<protein>
    <submittedName>
        <fullName evidence="1">Uncharacterized protein</fullName>
    </submittedName>
</protein>
<comment type="caution">
    <text evidence="1">The sequence shown here is derived from an EMBL/GenBank/DDBJ whole genome shotgun (WGS) entry which is preliminary data.</text>
</comment>
<name>A0ACC2L2M4_PERAE</name>
<proteinExistence type="predicted"/>
<evidence type="ECO:0000313" key="1">
    <source>
        <dbReference type="EMBL" id="KAJ8627633.1"/>
    </source>
</evidence>
<sequence length="81" mass="8934">MSTRSAPCLCLQEVPHVYVSKGGNKKTLQLLFRPQPDGQPLLGVRLPSTARSYLSRFSPDVYEFDDLSPSGGFGIKMCLKC</sequence>
<dbReference type="EMBL" id="CM056814">
    <property type="protein sequence ID" value="KAJ8627633.1"/>
    <property type="molecule type" value="Genomic_DNA"/>
</dbReference>
<accession>A0ACC2L2M4</accession>
<reference evidence="1 2" key="1">
    <citation type="journal article" date="2022" name="Hortic Res">
        <title>A haplotype resolved chromosomal level avocado genome allows analysis of novel avocado genes.</title>
        <authorList>
            <person name="Nath O."/>
            <person name="Fletcher S.J."/>
            <person name="Hayward A."/>
            <person name="Shaw L.M."/>
            <person name="Masouleh A.K."/>
            <person name="Furtado A."/>
            <person name="Henry R.J."/>
            <person name="Mitter N."/>
        </authorList>
    </citation>
    <scope>NUCLEOTIDE SEQUENCE [LARGE SCALE GENOMIC DNA]</scope>
    <source>
        <strain evidence="2">cv. Hass</strain>
    </source>
</reference>
<keyword evidence="2" id="KW-1185">Reference proteome</keyword>
<gene>
    <name evidence="1" type="ORF">MRB53_020940</name>
</gene>
<evidence type="ECO:0000313" key="2">
    <source>
        <dbReference type="Proteomes" id="UP001234297"/>
    </source>
</evidence>
<organism evidence="1 2">
    <name type="scientific">Persea americana</name>
    <name type="common">Avocado</name>
    <dbReference type="NCBI Taxonomy" id="3435"/>
    <lineage>
        <taxon>Eukaryota</taxon>
        <taxon>Viridiplantae</taxon>
        <taxon>Streptophyta</taxon>
        <taxon>Embryophyta</taxon>
        <taxon>Tracheophyta</taxon>
        <taxon>Spermatophyta</taxon>
        <taxon>Magnoliopsida</taxon>
        <taxon>Magnoliidae</taxon>
        <taxon>Laurales</taxon>
        <taxon>Lauraceae</taxon>
        <taxon>Persea</taxon>
    </lineage>
</organism>
<dbReference type="Proteomes" id="UP001234297">
    <property type="component" value="Chromosome 6"/>
</dbReference>